<gene>
    <name evidence="5" type="ORF">CP373A1_14005</name>
</gene>
<dbReference type="InterPro" id="IPR000835">
    <property type="entry name" value="HTH_MarR-typ"/>
</dbReference>
<keyword evidence="1" id="KW-0805">Transcription regulation</keyword>
<accession>A0A174WIQ5</accession>
<evidence type="ECO:0000313" key="5">
    <source>
        <dbReference type="EMBL" id="OBY09777.1"/>
    </source>
</evidence>
<dbReference type="GeneID" id="42776725"/>
<reference evidence="5 6" key="1">
    <citation type="submission" date="2016-06" db="EMBL/GenBank/DDBJ databases">
        <authorList>
            <person name="Kjaerup R.B."/>
            <person name="Dalgaard T.S."/>
            <person name="Juul-Madsen H.R."/>
        </authorList>
    </citation>
    <scope>NUCLEOTIDE SEQUENCE [LARGE SCALE GENOMIC DNA]</scope>
    <source>
        <strain evidence="5 6">373-A1</strain>
    </source>
</reference>
<dbReference type="PROSITE" id="PS50995">
    <property type="entry name" value="HTH_MARR_2"/>
    <property type="match status" value="1"/>
</dbReference>
<dbReference type="RefSeq" id="WP_027098895.1">
    <property type="nucleotide sequence ID" value="NZ_CABHIH010000006.1"/>
</dbReference>
<dbReference type="InterPro" id="IPR036390">
    <property type="entry name" value="WH_DNA-bd_sf"/>
</dbReference>
<dbReference type="EMBL" id="MAPZ01000026">
    <property type="protein sequence ID" value="OBY09777.1"/>
    <property type="molecule type" value="Genomic_DNA"/>
</dbReference>
<dbReference type="AlphaFoldDB" id="A0A174WIQ5"/>
<feature type="domain" description="HTH marR-type" evidence="4">
    <location>
        <begin position="8"/>
        <end position="140"/>
    </location>
</feature>
<keyword evidence="6" id="KW-1185">Reference proteome</keyword>
<evidence type="ECO:0000259" key="4">
    <source>
        <dbReference type="PROSITE" id="PS50995"/>
    </source>
</evidence>
<dbReference type="SMART" id="SM00347">
    <property type="entry name" value="HTH_MARR"/>
    <property type="match status" value="1"/>
</dbReference>
<evidence type="ECO:0000256" key="2">
    <source>
        <dbReference type="ARBA" id="ARBA00023125"/>
    </source>
</evidence>
<protein>
    <submittedName>
        <fullName evidence="5">MarR family transcriptional regulator</fullName>
    </submittedName>
</protein>
<dbReference type="PANTHER" id="PTHR42756:SF1">
    <property type="entry name" value="TRANSCRIPTIONAL REPRESSOR OF EMRAB OPERON"/>
    <property type="match status" value="1"/>
</dbReference>
<dbReference type="Pfam" id="PF01047">
    <property type="entry name" value="MarR"/>
    <property type="match status" value="1"/>
</dbReference>
<comment type="caution">
    <text evidence="5">The sequence shown here is derived from an EMBL/GenBank/DDBJ whole genome shotgun (WGS) entry which is preliminary data.</text>
</comment>
<evidence type="ECO:0000256" key="3">
    <source>
        <dbReference type="ARBA" id="ARBA00023163"/>
    </source>
</evidence>
<dbReference type="PRINTS" id="PR00598">
    <property type="entry name" value="HTHMARR"/>
</dbReference>
<dbReference type="OrthoDB" id="6400170at2"/>
<sequence>MNKNIDDEESLRYVFSQVMRLHFIRTHSLLEETGLYPGQPPLLFSLNKKNGQSQRELSENLNVKASTMAVMIKRMEKTGLIKREQDEKDQRISRIFITDAGKEICSKLKTVHEQIEEEAFRNFTVEEKLLLRRLMMQLRENLEEACGKDKNISFCNHHK</sequence>
<dbReference type="GO" id="GO:0003700">
    <property type="term" value="F:DNA-binding transcription factor activity"/>
    <property type="evidence" value="ECO:0007669"/>
    <property type="project" value="InterPro"/>
</dbReference>
<organism evidence="5 6">
    <name type="scientific">Clostridium paraputrificum</name>
    <dbReference type="NCBI Taxonomy" id="29363"/>
    <lineage>
        <taxon>Bacteria</taxon>
        <taxon>Bacillati</taxon>
        <taxon>Bacillota</taxon>
        <taxon>Clostridia</taxon>
        <taxon>Eubacteriales</taxon>
        <taxon>Clostridiaceae</taxon>
        <taxon>Clostridium</taxon>
    </lineage>
</organism>
<dbReference type="Proteomes" id="UP000092714">
    <property type="component" value="Unassembled WGS sequence"/>
</dbReference>
<dbReference type="InterPro" id="IPR036388">
    <property type="entry name" value="WH-like_DNA-bd_sf"/>
</dbReference>
<dbReference type="SUPFAM" id="SSF46785">
    <property type="entry name" value="Winged helix' DNA-binding domain"/>
    <property type="match status" value="1"/>
</dbReference>
<dbReference type="Gene3D" id="1.10.10.10">
    <property type="entry name" value="Winged helix-like DNA-binding domain superfamily/Winged helix DNA-binding domain"/>
    <property type="match status" value="1"/>
</dbReference>
<dbReference type="PANTHER" id="PTHR42756">
    <property type="entry name" value="TRANSCRIPTIONAL REGULATOR, MARR"/>
    <property type="match status" value="1"/>
</dbReference>
<evidence type="ECO:0000256" key="1">
    <source>
        <dbReference type="ARBA" id="ARBA00023015"/>
    </source>
</evidence>
<evidence type="ECO:0000313" key="6">
    <source>
        <dbReference type="Proteomes" id="UP000092714"/>
    </source>
</evidence>
<keyword evidence="2" id="KW-0238">DNA-binding</keyword>
<dbReference type="eggNOG" id="COG1846">
    <property type="taxonomic scope" value="Bacteria"/>
</dbReference>
<name>A0A174WIQ5_9CLOT</name>
<keyword evidence="3" id="KW-0804">Transcription</keyword>
<dbReference type="GO" id="GO:0003677">
    <property type="term" value="F:DNA binding"/>
    <property type="evidence" value="ECO:0007669"/>
    <property type="project" value="UniProtKB-KW"/>
</dbReference>
<proteinExistence type="predicted"/>